<feature type="transmembrane region" description="Helical" evidence="1">
    <location>
        <begin position="20"/>
        <end position="46"/>
    </location>
</feature>
<comment type="caution">
    <text evidence="2">The sequence shown here is derived from an EMBL/GenBank/DDBJ whole genome shotgun (WGS) entry which is preliminary data.</text>
</comment>
<dbReference type="AlphaFoldDB" id="A0A4V2P916"/>
<keyword evidence="1" id="KW-0472">Membrane</keyword>
<organism evidence="2 3">
    <name type="scientific">Cocleimonas flava</name>
    <dbReference type="NCBI Taxonomy" id="634765"/>
    <lineage>
        <taxon>Bacteria</taxon>
        <taxon>Pseudomonadati</taxon>
        <taxon>Pseudomonadota</taxon>
        <taxon>Gammaproteobacteria</taxon>
        <taxon>Thiotrichales</taxon>
        <taxon>Thiotrichaceae</taxon>
        <taxon>Cocleimonas</taxon>
    </lineage>
</organism>
<accession>A0A4V2P916</accession>
<evidence type="ECO:0000313" key="2">
    <source>
        <dbReference type="EMBL" id="TCJ87875.1"/>
    </source>
</evidence>
<keyword evidence="3" id="KW-1185">Reference proteome</keyword>
<dbReference type="EMBL" id="SMFQ01000003">
    <property type="protein sequence ID" value="TCJ87875.1"/>
    <property type="molecule type" value="Genomic_DNA"/>
</dbReference>
<evidence type="ECO:0000256" key="1">
    <source>
        <dbReference type="SAM" id="Phobius"/>
    </source>
</evidence>
<protein>
    <submittedName>
        <fullName evidence="2">Uncharacterized protein</fullName>
    </submittedName>
</protein>
<dbReference type="Proteomes" id="UP000294887">
    <property type="component" value="Unassembled WGS sequence"/>
</dbReference>
<reference evidence="2 3" key="1">
    <citation type="submission" date="2019-03" db="EMBL/GenBank/DDBJ databases">
        <title>Genomic Encyclopedia of Type Strains, Phase IV (KMG-IV): sequencing the most valuable type-strain genomes for metagenomic binning, comparative biology and taxonomic classification.</title>
        <authorList>
            <person name="Goeker M."/>
        </authorList>
    </citation>
    <scope>NUCLEOTIDE SEQUENCE [LARGE SCALE GENOMIC DNA]</scope>
    <source>
        <strain evidence="2 3">DSM 24830</strain>
    </source>
</reference>
<keyword evidence="1" id="KW-0812">Transmembrane</keyword>
<name>A0A4V2P916_9GAMM</name>
<sequence>MLGISIGASSEQESFLKFTIPILGVIGNWVAGVGAIFAVFVALWLAEQQRKRDSENLKLNFSAFITAGNPNSYLAVAVTSNGNKPSRINSISVHSKSSKIALVIMQFDIEGHQPPTLLNYGEQARFIFVPKTEEGIRNFVKENGSGLYKNLYLGISTSTSFFKTPFSPAVIEYLQKIMLTSDCGSKSTF</sequence>
<gene>
    <name evidence="2" type="ORF">EV695_2391</name>
</gene>
<proteinExistence type="predicted"/>
<keyword evidence="1" id="KW-1133">Transmembrane helix</keyword>
<evidence type="ECO:0000313" key="3">
    <source>
        <dbReference type="Proteomes" id="UP000294887"/>
    </source>
</evidence>